<dbReference type="Pfam" id="PF14054">
    <property type="entry name" value="DUF4249"/>
    <property type="match status" value="1"/>
</dbReference>
<organism evidence="2 3">
    <name type="scientific">Saonia flava</name>
    <dbReference type="NCBI Taxonomy" id="523696"/>
    <lineage>
        <taxon>Bacteria</taxon>
        <taxon>Pseudomonadati</taxon>
        <taxon>Bacteroidota</taxon>
        <taxon>Flavobacteriia</taxon>
        <taxon>Flavobacteriales</taxon>
        <taxon>Flavobacteriaceae</taxon>
        <taxon>Saonia</taxon>
    </lineage>
</organism>
<evidence type="ECO:0000313" key="2">
    <source>
        <dbReference type="EMBL" id="NJB70980.1"/>
    </source>
</evidence>
<evidence type="ECO:0008006" key="4">
    <source>
        <dbReference type="Google" id="ProtNLM"/>
    </source>
</evidence>
<dbReference type="PROSITE" id="PS51257">
    <property type="entry name" value="PROKAR_LIPOPROTEIN"/>
    <property type="match status" value="1"/>
</dbReference>
<accession>A0A846QVN2</accession>
<dbReference type="RefSeq" id="WP_167962314.1">
    <property type="nucleotide sequence ID" value="NZ_JAATJJ010000001.1"/>
</dbReference>
<evidence type="ECO:0000313" key="3">
    <source>
        <dbReference type="Proteomes" id="UP000590442"/>
    </source>
</evidence>
<comment type="caution">
    <text evidence="2">The sequence shown here is derived from an EMBL/GenBank/DDBJ whole genome shotgun (WGS) entry which is preliminary data.</text>
</comment>
<evidence type="ECO:0000256" key="1">
    <source>
        <dbReference type="SAM" id="SignalP"/>
    </source>
</evidence>
<dbReference type="AlphaFoldDB" id="A0A846QVN2"/>
<proteinExistence type="predicted"/>
<reference evidence="2 3" key="1">
    <citation type="submission" date="2020-03" db="EMBL/GenBank/DDBJ databases">
        <title>Genomic Encyclopedia of Type Strains, Phase IV (KMG-IV): sequencing the most valuable type-strain genomes for metagenomic binning, comparative biology and taxonomic classification.</title>
        <authorList>
            <person name="Goeker M."/>
        </authorList>
    </citation>
    <scope>NUCLEOTIDE SEQUENCE [LARGE SCALE GENOMIC DNA]</scope>
    <source>
        <strain evidence="2 3">DSM 29762</strain>
    </source>
</reference>
<name>A0A846QVN2_9FLAO</name>
<dbReference type="EMBL" id="JAATJJ010000001">
    <property type="protein sequence ID" value="NJB70980.1"/>
    <property type="molecule type" value="Genomic_DNA"/>
</dbReference>
<feature type="chain" id="PRO_5032290212" description="DUF4249 domain-containing protein" evidence="1">
    <location>
        <begin position="18"/>
        <end position="376"/>
    </location>
</feature>
<gene>
    <name evidence="2" type="ORF">GGR42_001442</name>
</gene>
<dbReference type="InterPro" id="IPR025345">
    <property type="entry name" value="DUF4249"/>
</dbReference>
<keyword evidence="1" id="KW-0732">Signal</keyword>
<sequence length="376" mass="42484">MQTIRTFRIFLSIFLLAGCSDPVAPEFEYIDGLVYIEGLASTITGLSKVTITTSDTEFGIRKNTLIDDAQVSFRNVDTAEQVDLVLDTDTYIPPNDFVVLEGETWEMQVLLSDGRQFQSTPEKVTVPVDILEINATYDTELFFSEAFESFIPGHSVLISFEDPSEMENYYYWRFRSYEPITICANCDEGTYFRNGICEPHSGYTLVPYFSYLCDSKCWRIRYNANIQIFTDDFVDGKLVNNLSIANIPLYTKENIVVEIQQFSLSSSAYKYYKTLKDIIDNSGGFNAPTPAALIGNLYNPNDANEVVLGRFTVAASSTKSIFIDRSDIKELRLERYVPFGNSEGGPGFVVPDPLTLSIPCEESLYRTSIRPEGWLD</sequence>
<protein>
    <recommendedName>
        <fullName evidence="4">DUF4249 domain-containing protein</fullName>
    </recommendedName>
</protein>
<feature type="signal peptide" evidence="1">
    <location>
        <begin position="1"/>
        <end position="17"/>
    </location>
</feature>
<dbReference type="Proteomes" id="UP000590442">
    <property type="component" value="Unassembled WGS sequence"/>
</dbReference>
<keyword evidence="3" id="KW-1185">Reference proteome</keyword>